<proteinExistence type="predicted"/>
<reference evidence="1 2" key="1">
    <citation type="submission" date="2008-07" db="EMBL/GenBank/DDBJ databases">
        <authorList>
            <person name="El-Sayed N."/>
            <person name="Caler E."/>
            <person name="Inman J."/>
            <person name="Amedeo P."/>
            <person name="Hass B."/>
            <person name="Wortman J."/>
        </authorList>
    </citation>
    <scope>NUCLEOTIDE SEQUENCE [LARGE SCALE GENOMIC DNA]</scope>
    <source>
        <strain evidence="2">ATCC 50983 / TXsc</strain>
    </source>
</reference>
<dbReference type="Gene3D" id="2.160.10.10">
    <property type="entry name" value="Hexapeptide repeat proteins"/>
    <property type="match status" value="1"/>
</dbReference>
<dbReference type="AlphaFoldDB" id="C5LV79"/>
<dbReference type="SUPFAM" id="SSF51161">
    <property type="entry name" value="Trimeric LpxA-like enzymes"/>
    <property type="match status" value="1"/>
</dbReference>
<dbReference type="PANTHER" id="PTHR13061">
    <property type="entry name" value="DYNACTIN SUBUNIT P25"/>
    <property type="match status" value="1"/>
</dbReference>
<dbReference type="EMBL" id="GG685819">
    <property type="protein sequence ID" value="EEQ99317.1"/>
    <property type="molecule type" value="Genomic_DNA"/>
</dbReference>
<dbReference type="InterPro" id="IPR050484">
    <property type="entry name" value="Transf_Hexapept/Carb_Anhydrase"/>
</dbReference>
<dbReference type="RefSeq" id="XP_002766600.1">
    <property type="nucleotide sequence ID" value="XM_002766554.1"/>
</dbReference>
<protein>
    <submittedName>
        <fullName evidence="1">Protein yrdA, putative</fullName>
    </submittedName>
</protein>
<accession>C5LV79</accession>
<dbReference type="OMA" id="NIWYGAV"/>
<organism evidence="2">
    <name type="scientific">Perkinsus marinus (strain ATCC 50983 / TXsc)</name>
    <dbReference type="NCBI Taxonomy" id="423536"/>
    <lineage>
        <taxon>Eukaryota</taxon>
        <taxon>Sar</taxon>
        <taxon>Alveolata</taxon>
        <taxon>Perkinsozoa</taxon>
        <taxon>Perkinsea</taxon>
        <taxon>Perkinsida</taxon>
        <taxon>Perkinsidae</taxon>
        <taxon>Perkinsus</taxon>
    </lineage>
</organism>
<dbReference type="InterPro" id="IPR011004">
    <property type="entry name" value="Trimer_LpxA-like_sf"/>
</dbReference>
<dbReference type="PANTHER" id="PTHR13061:SF56">
    <property type="entry name" value="PROTEIN YRDA"/>
    <property type="match status" value="1"/>
</dbReference>
<dbReference type="GeneID" id="9045344"/>
<dbReference type="OrthoDB" id="25818at2759"/>
<dbReference type="InParanoid" id="C5LV79"/>
<dbReference type="Proteomes" id="UP000007800">
    <property type="component" value="Unassembled WGS sequence"/>
</dbReference>
<name>C5LV79_PERM5</name>
<gene>
    <name evidence="1" type="ORF">Pmar_PMAR027979</name>
</gene>
<sequence length="202" mass="21805">MLALSSLSVRRLITVGGSQFSAFPHVFKKPTVPKTAFIHPAAVVDGDVRLGEDVSIWPMAVVRADVDTIVIGDRTNIQDGCVLHVRGDFYGEQEGMQLIIGEDVSIGHAVTLHACRIEPRTLIGIGSIILDGAVVEEGTIMGAGSLLPPGKVATPGLWIGNPARRLRDLKDNEKELVKYNAANYVNLKNAWVEKMRLDTANA</sequence>
<evidence type="ECO:0000313" key="2">
    <source>
        <dbReference type="Proteomes" id="UP000007800"/>
    </source>
</evidence>
<dbReference type="InterPro" id="IPR047324">
    <property type="entry name" value="LbH_gamma_CA-like"/>
</dbReference>
<keyword evidence="2" id="KW-1185">Reference proteome</keyword>
<evidence type="ECO:0000313" key="1">
    <source>
        <dbReference type="EMBL" id="EEQ99317.1"/>
    </source>
</evidence>
<dbReference type="CDD" id="cd04645">
    <property type="entry name" value="LbH_gamma_CA_like"/>
    <property type="match status" value="1"/>
</dbReference>